<keyword evidence="2 4" id="KW-0479">Metal-binding</keyword>
<dbReference type="GO" id="GO:0046872">
    <property type="term" value="F:metal ion binding"/>
    <property type="evidence" value="ECO:0007669"/>
    <property type="project" value="UniProtKB-KW"/>
</dbReference>
<dbReference type="Pfam" id="PF07691">
    <property type="entry name" value="PA14"/>
    <property type="match status" value="1"/>
</dbReference>
<dbReference type="EMBL" id="CP042425">
    <property type="protein sequence ID" value="QEL13441.1"/>
    <property type="molecule type" value="Genomic_DNA"/>
</dbReference>
<dbReference type="InterPro" id="IPR013039">
    <property type="entry name" value="DUF1588"/>
</dbReference>
<sequence length="759" mass="84504">MLQNLRTRWLGLLTAALLLTAPASADTGEQMYAAQCARCHGKVGEGTKKYPKPLAGERSVPQLAEQIQKTMPENDPGSLSKDDSAKIAAYTYDAFYSTAAREKNKPVRIELARLTVPQYKNALADILGSFRGGNNNTTWDAKRGLKGEYFKNRNHGQRQIDRLDPEVKFDFGTKAPTEKDFDAKEFSARWTGSILVPETGEYTFIVKSDQSVRLWVNDNKKALADGYVRSGSDNEYKGTLFLLGGRAYPIRVDFSKALQGVKDKDPKPIPAFVQLLWQQPNGTEEVIPARNLSPQFSPEVYVDQTKFPPDDRSYGWERGTTVSKAWDQATTDAAFDAAGYVSTFLNEIAKVNDRDDKRAEKLKVFLRQFAKLAFRKPITDDLEKMYITRAIESTPDVQAAAKRSVLMILKSPRFLYREVGGTPDQYDVAARMAFALWDSIPDQELLTLAANNKLKTLDDVRKQTDKMMADTRAKARIRGFLHHWLKVDHARDAQKDPKRFPGFDAAVVADLRTSLDLLLDDVVGSEKSDFRQFFLGNETYLNGRLAKFYGADLPADAPFQKVAFEKGRRAGVLTHPFMMATFAYTGETSPIHRGVFVARGILGVGLKPPAEAFTPLAADLHPTLTTRERVELQTKGVNCQSCHAVINPLGFVLENFDAIGRFRELDHNKAVDATGGYQTRAGEQKAFKGPAELAKFLADSPDAQTAFAEQMFHHLVQQSIRAYGAKRGAELRESFAKTGCNVRQLAVEIVATAAVKGRD</sequence>
<evidence type="ECO:0000259" key="7">
    <source>
        <dbReference type="PROSITE" id="PS51820"/>
    </source>
</evidence>
<evidence type="ECO:0000313" key="8">
    <source>
        <dbReference type="EMBL" id="QEL13441.1"/>
    </source>
</evidence>
<evidence type="ECO:0000256" key="4">
    <source>
        <dbReference type="PROSITE-ProRule" id="PRU00433"/>
    </source>
</evidence>
<reference evidence="9" key="1">
    <citation type="submission" date="2019-08" db="EMBL/GenBank/DDBJ databases">
        <title>Limnoglobus roseus gen. nov., sp. nov., a novel freshwater planctomycete with a giant genome from the family Gemmataceae.</title>
        <authorList>
            <person name="Kulichevskaya I.S."/>
            <person name="Naumoff D.G."/>
            <person name="Miroshnikov K."/>
            <person name="Ivanova A."/>
            <person name="Philippov D.A."/>
            <person name="Hakobyan A."/>
            <person name="Rijpstra I.C."/>
            <person name="Sinninghe Damste J.S."/>
            <person name="Liesack W."/>
            <person name="Dedysh S.N."/>
        </authorList>
    </citation>
    <scope>NUCLEOTIDE SEQUENCE [LARGE SCALE GENOMIC DNA]</scope>
    <source>
        <strain evidence="9">PX52</strain>
    </source>
</reference>
<protein>
    <recommendedName>
        <fullName evidence="10">PA14 domain protein</fullName>
    </recommendedName>
</protein>
<dbReference type="Pfam" id="PF07631">
    <property type="entry name" value="PSD4"/>
    <property type="match status" value="1"/>
</dbReference>
<evidence type="ECO:0000313" key="9">
    <source>
        <dbReference type="Proteomes" id="UP000324974"/>
    </source>
</evidence>
<dbReference type="PROSITE" id="PS51820">
    <property type="entry name" value="PA14"/>
    <property type="match status" value="1"/>
</dbReference>
<dbReference type="SUPFAM" id="SSF46626">
    <property type="entry name" value="Cytochrome c"/>
    <property type="match status" value="1"/>
</dbReference>
<dbReference type="InterPro" id="IPR011478">
    <property type="entry name" value="DUF1585"/>
</dbReference>
<dbReference type="KEGG" id="lrs:PX52LOC_00298"/>
<evidence type="ECO:0000256" key="5">
    <source>
        <dbReference type="SAM" id="SignalP"/>
    </source>
</evidence>
<dbReference type="Pfam" id="PF07624">
    <property type="entry name" value="PSD2"/>
    <property type="match status" value="1"/>
</dbReference>
<dbReference type="Pfam" id="PF13442">
    <property type="entry name" value="Cytochrome_CBB3"/>
    <property type="match status" value="1"/>
</dbReference>
<keyword evidence="3 4" id="KW-0408">Iron</keyword>
<evidence type="ECO:0000256" key="1">
    <source>
        <dbReference type="ARBA" id="ARBA00022617"/>
    </source>
</evidence>
<dbReference type="RefSeq" id="WP_149108416.1">
    <property type="nucleotide sequence ID" value="NZ_CP042425.1"/>
</dbReference>
<dbReference type="Proteomes" id="UP000324974">
    <property type="component" value="Chromosome"/>
</dbReference>
<dbReference type="InterPro" id="IPR013042">
    <property type="entry name" value="DUF1592"/>
</dbReference>
<gene>
    <name evidence="8" type="ORF">PX52LOC_00298</name>
</gene>
<dbReference type="Gene3D" id="1.10.760.10">
    <property type="entry name" value="Cytochrome c-like domain"/>
    <property type="match status" value="1"/>
</dbReference>
<dbReference type="GO" id="GO:0020037">
    <property type="term" value="F:heme binding"/>
    <property type="evidence" value="ECO:0007669"/>
    <property type="project" value="InterPro"/>
</dbReference>
<dbReference type="InterPro" id="IPR011658">
    <property type="entry name" value="PA14_dom"/>
</dbReference>
<feature type="domain" description="PA14" evidence="7">
    <location>
        <begin position="140"/>
        <end position="291"/>
    </location>
</feature>
<feature type="chain" id="PRO_5022993553" description="PA14 domain protein" evidence="5">
    <location>
        <begin position="26"/>
        <end position="759"/>
    </location>
</feature>
<evidence type="ECO:0000259" key="6">
    <source>
        <dbReference type="PROSITE" id="PS51007"/>
    </source>
</evidence>
<dbReference type="InterPro" id="IPR037524">
    <property type="entry name" value="PA14/GLEYA"/>
</dbReference>
<evidence type="ECO:0008006" key="10">
    <source>
        <dbReference type="Google" id="ProtNLM"/>
    </source>
</evidence>
<dbReference type="Pfam" id="PF07627">
    <property type="entry name" value="PSCyt3"/>
    <property type="match status" value="1"/>
</dbReference>
<keyword evidence="9" id="KW-1185">Reference proteome</keyword>
<dbReference type="InterPro" id="IPR036909">
    <property type="entry name" value="Cyt_c-like_dom_sf"/>
</dbReference>
<accession>A0A5C1A2V4</accession>
<dbReference type="AlphaFoldDB" id="A0A5C1A2V4"/>
<organism evidence="8 9">
    <name type="scientific">Limnoglobus roseus</name>
    <dbReference type="NCBI Taxonomy" id="2598579"/>
    <lineage>
        <taxon>Bacteria</taxon>
        <taxon>Pseudomonadati</taxon>
        <taxon>Planctomycetota</taxon>
        <taxon>Planctomycetia</taxon>
        <taxon>Gemmatales</taxon>
        <taxon>Gemmataceae</taxon>
        <taxon>Limnoglobus</taxon>
    </lineage>
</organism>
<dbReference type="PROSITE" id="PS51007">
    <property type="entry name" value="CYTC"/>
    <property type="match status" value="1"/>
</dbReference>
<evidence type="ECO:0000256" key="3">
    <source>
        <dbReference type="ARBA" id="ARBA00023004"/>
    </source>
</evidence>
<dbReference type="SMART" id="SM00758">
    <property type="entry name" value="PA14"/>
    <property type="match status" value="1"/>
</dbReference>
<dbReference type="GO" id="GO:0009055">
    <property type="term" value="F:electron transfer activity"/>
    <property type="evidence" value="ECO:0007669"/>
    <property type="project" value="InterPro"/>
</dbReference>
<feature type="signal peptide" evidence="5">
    <location>
        <begin position="1"/>
        <end position="25"/>
    </location>
</feature>
<name>A0A5C1A2V4_9BACT</name>
<feature type="domain" description="Cytochrome c" evidence="6">
    <location>
        <begin position="23"/>
        <end position="95"/>
    </location>
</feature>
<dbReference type="Gene3D" id="3.90.182.10">
    <property type="entry name" value="Toxin - Anthrax Protective Antigen,domain 1"/>
    <property type="match status" value="1"/>
</dbReference>
<dbReference type="OrthoDB" id="175242at2"/>
<keyword evidence="5" id="KW-0732">Signal</keyword>
<dbReference type="InterPro" id="IPR009056">
    <property type="entry name" value="Cyt_c-like_dom"/>
</dbReference>
<proteinExistence type="predicted"/>
<dbReference type="SUPFAM" id="SSF56988">
    <property type="entry name" value="Anthrax protective antigen"/>
    <property type="match status" value="1"/>
</dbReference>
<evidence type="ECO:0000256" key="2">
    <source>
        <dbReference type="ARBA" id="ARBA00022723"/>
    </source>
</evidence>
<keyword evidence="1 4" id="KW-0349">Heme</keyword>